<proteinExistence type="inferred from homology"/>
<evidence type="ECO:0000256" key="1">
    <source>
        <dbReference type="ARBA" id="ARBA00004141"/>
    </source>
</evidence>
<dbReference type="EC" id="2.5.1.74" evidence="8 9"/>
<name>A0A1G7WZ90_9MICO</name>
<evidence type="ECO:0000256" key="3">
    <source>
        <dbReference type="ARBA" id="ARBA00022475"/>
    </source>
</evidence>
<keyword evidence="12" id="KW-1185">Reference proteome</keyword>
<dbReference type="GO" id="GO:0009234">
    <property type="term" value="P:menaquinone biosynthetic process"/>
    <property type="evidence" value="ECO:0007669"/>
    <property type="project" value="UniProtKB-UniRule"/>
</dbReference>
<evidence type="ECO:0000256" key="6">
    <source>
        <dbReference type="ARBA" id="ARBA00022989"/>
    </source>
</evidence>
<keyword evidence="7 8" id="KW-0472">Membrane</keyword>
<feature type="transmembrane region" description="Helical" evidence="8">
    <location>
        <begin position="249"/>
        <end position="269"/>
    </location>
</feature>
<evidence type="ECO:0000256" key="9">
    <source>
        <dbReference type="NCBIfam" id="TIGR00751"/>
    </source>
</evidence>
<sequence>MAGTPSKKRKRPGPSKQVHRGNPQKAHESRDPRRVEKATPRDWIAAARLRTLPLAITPILIGTGAALVVDREFHWVIALFCLIVSVSLQIGVNFANDYSDGIRGTDDHRVGPARLTASGKASARSVMFAALLFFAVGALAGIAIVIRTQQWWLLLVGAVCILAAWFYTGGKRPYGYYGLGELFVFVFFGLVATVGTTYVQVLAVPQEAWFGAAAAGFLACAVLLANNLRDIDQDRIAGKRTLTVLIGKRATQALFTVFVLVPFAISAWLALYYPIAWLTLLALLGALPAILIVWTYRLPRELVVALSVTSLTSVAYGALLLWAFVG</sequence>
<dbReference type="PIRSF" id="PIRSF005355">
    <property type="entry name" value="UBIAD1"/>
    <property type="match status" value="1"/>
</dbReference>
<dbReference type="NCBIfam" id="NF004751">
    <property type="entry name" value="PRK06080.1-3"/>
    <property type="match status" value="1"/>
</dbReference>
<dbReference type="NCBIfam" id="TIGR00751">
    <property type="entry name" value="menA"/>
    <property type="match status" value="1"/>
</dbReference>
<keyword evidence="2 8" id="KW-0474">Menaquinone biosynthesis</keyword>
<dbReference type="InterPro" id="IPR026046">
    <property type="entry name" value="UBIAD1"/>
</dbReference>
<evidence type="ECO:0000256" key="8">
    <source>
        <dbReference type="HAMAP-Rule" id="MF_01937"/>
    </source>
</evidence>
<feature type="transmembrane region" description="Helical" evidence="8">
    <location>
        <begin position="152"/>
        <end position="170"/>
    </location>
</feature>
<dbReference type="PANTHER" id="PTHR13929">
    <property type="entry name" value="1,4-DIHYDROXY-2-NAPHTHOATE OCTAPRENYLTRANSFERASE"/>
    <property type="match status" value="1"/>
</dbReference>
<dbReference type="CDD" id="cd13962">
    <property type="entry name" value="PT_UbiA_UBIAD1"/>
    <property type="match status" value="1"/>
</dbReference>
<dbReference type="Proteomes" id="UP000199009">
    <property type="component" value="Chromosome I"/>
</dbReference>
<dbReference type="GO" id="GO:0042371">
    <property type="term" value="P:vitamin K biosynthetic process"/>
    <property type="evidence" value="ECO:0007669"/>
    <property type="project" value="TreeGrafter"/>
</dbReference>
<keyword evidence="3 8" id="KW-1003">Cell membrane</keyword>
<evidence type="ECO:0000256" key="7">
    <source>
        <dbReference type="ARBA" id="ARBA00023136"/>
    </source>
</evidence>
<dbReference type="OrthoDB" id="9767568at2"/>
<feature type="transmembrane region" description="Helical" evidence="8">
    <location>
        <begin position="182"/>
        <end position="203"/>
    </location>
</feature>
<feature type="transmembrane region" description="Helical" evidence="8">
    <location>
        <begin position="75"/>
        <end position="95"/>
    </location>
</feature>
<dbReference type="InterPro" id="IPR004657">
    <property type="entry name" value="MenA"/>
</dbReference>
<dbReference type="InterPro" id="IPR000537">
    <property type="entry name" value="UbiA_prenyltransferase"/>
</dbReference>
<feature type="transmembrane region" description="Helical" evidence="8">
    <location>
        <begin position="209"/>
        <end position="228"/>
    </location>
</feature>
<dbReference type="PANTHER" id="PTHR13929:SF0">
    <property type="entry name" value="UBIA PRENYLTRANSFERASE DOMAIN-CONTAINING PROTEIN 1"/>
    <property type="match status" value="1"/>
</dbReference>
<dbReference type="GO" id="GO:0005886">
    <property type="term" value="C:plasma membrane"/>
    <property type="evidence" value="ECO:0007669"/>
    <property type="project" value="UniProtKB-SubCell"/>
</dbReference>
<dbReference type="EMBL" id="LT629692">
    <property type="protein sequence ID" value="SDG77249.1"/>
    <property type="molecule type" value="Genomic_DNA"/>
</dbReference>
<feature type="transmembrane region" description="Helical" evidence="8">
    <location>
        <begin position="275"/>
        <end position="296"/>
    </location>
</feature>
<dbReference type="Gene3D" id="1.10.357.140">
    <property type="entry name" value="UbiA prenyltransferase"/>
    <property type="match status" value="1"/>
</dbReference>
<dbReference type="AlphaFoldDB" id="A0A1G7WZ90"/>
<dbReference type="GO" id="GO:0046428">
    <property type="term" value="F:1,4-dihydroxy-2-naphthoate polyprenyltransferase activity"/>
    <property type="evidence" value="ECO:0007669"/>
    <property type="project" value="UniProtKB-UniRule"/>
</dbReference>
<dbReference type="HAMAP" id="MF_01937">
    <property type="entry name" value="MenA_1"/>
    <property type="match status" value="1"/>
</dbReference>
<dbReference type="UniPathway" id="UPA00079">
    <property type="reaction ID" value="UER00168"/>
</dbReference>
<dbReference type="Pfam" id="PF01040">
    <property type="entry name" value="UbiA"/>
    <property type="match status" value="1"/>
</dbReference>
<feature type="transmembrane region" description="Helical" evidence="8">
    <location>
        <begin position="51"/>
        <end position="69"/>
    </location>
</feature>
<comment type="pathway">
    <text evidence="8">Quinol/quinone metabolism; menaquinone biosynthesis; menaquinol from 1,4-dihydroxy-2-naphthoate: step 1/2.</text>
</comment>
<evidence type="ECO:0000256" key="2">
    <source>
        <dbReference type="ARBA" id="ARBA00022428"/>
    </source>
</evidence>
<feature type="transmembrane region" description="Helical" evidence="8">
    <location>
        <begin position="126"/>
        <end position="146"/>
    </location>
</feature>
<dbReference type="RefSeq" id="WP_091487752.1">
    <property type="nucleotide sequence ID" value="NZ_LT629692.1"/>
</dbReference>
<protein>
    <recommendedName>
        <fullName evidence="8 9">1,4-dihydroxy-2-naphthoate octaprenyltransferase</fullName>
        <shortName evidence="8">DHNA-octaprenyltransferase</shortName>
        <ecNumber evidence="8 9">2.5.1.74</ecNumber>
    </recommendedName>
</protein>
<feature type="transmembrane region" description="Helical" evidence="8">
    <location>
        <begin position="303"/>
        <end position="325"/>
    </location>
</feature>
<organism evidence="11 12">
    <name type="scientific">Microbacterium pygmaeum</name>
    <dbReference type="NCBI Taxonomy" id="370764"/>
    <lineage>
        <taxon>Bacteria</taxon>
        <taxon>Bacillati</taxon>
        <taxon>Actinomycetota</taxon>
        <taxon>Actinomycetes</taxon>
        <taxon>Micrococcales</taxon>
        <taxon>Microbacteriaceae</taxon>
        <taxon>Microbacterium</taxon>
    </lineage>
</organism>
<evidence type="ECO:0000313" key="11">
    <source>
        <dbReference type="EMBL" id="SDG77249.1"/>
    </source>
</evidence>
<comment type="similarity">
    <text evidence="8">Belongs to the MenA family. Type 1 subfamily.</text>
</comment>
<evidence type="ECO:0000256" key="5">
    <source>
        <dbReference type="ARBA" id="ARBA00022692"/>
    </source>
</evidence>
<feature type="compositionally biased region" description="Basic residues" evidence="10">
    <location>
        <begin position="1"/>
        <end position="19"/>
    </location>
</feature>
<comment type="function">
    <text evidence="8">Conversion of 1,4-dihydroxy-2-naphthoate (DHNA) to demethylmenaquinone (DMK).</text>
</comment>
<dbReference type="InterPro" id="IPR044878">
    <property type="entry name" value="UbiA_sf"/>
</dbReference>
<comment type="subcellular location">
    <subcellularLocation>
        <location evidence="8">Cell membrane</location>
        <topology evidence="8">Multi-pass membrane protein</topology>
    </subcellularLocation>
    <subcellularLocation>
        <location evidence="1">Membrane</location>
        <topology evidence="1">Multi-pass membrane protein</topology>
    </subcellularLocation>
</comment>
<feature type="compositionally biased region" description="Basic and acidic residues" evidence="10">
    <location>
        <begin position="25"/>
        <end position="38"/>
    </location>
</feature>
<comment type="catalytic activity">
    <reaction evidence="8">
        <text>an all-trans-polyprenyl diphosphate + 1,4-dihydroxy-2-naphthoate + H(+) = a 2-demethylmenaquinol + CO2 + diphosphate</text>
        <dbReference type="Rhea" id="RHEA:26478"/>
        <dbReference type="Rhea" id="RHEA-COMP:9563"/>
        <dbReference type="Rhea" id="RHEA-COMP:9564"/>
        <dbReference type="ChEBI" id="CHEBI:11173"/>
        <dbReference type="ChEBI" id="CHEBI:15378"/>
        <dbReference type="ChEBI" id="CHEBI:16526"/>
        <dbReference type="ChEBI" id="CHEBI:33019"/>
        <dbReference type="ChEBI" id="CHEBI:55437"/>
        <dbReference type="ChEBI" id="CHEBI:58914"/>
        <dbReference type="EC" id="2.5.1.74"/>
    </reaction>
</comment>
<keyword evidence="4 8" id="KW-0808">Transferase</keyword>
<feature type="region of interest" description="Disordered" evidence="10">
    <location>
        <begin position="1"/>
        <end position="38"/>
    </location>
</feature>
<evidence type="ECO:0000256" key="4">
    <source>
        <dbReference type="ARBA" id="ARBA00022679"/>
    </source>
</evidence>
<gene>
    <name evidence="8" type="primary">menA</name>
    <name evidence="11" type="ORF">SAMN04489810_1250</name>
</gene>
<evidence type="ECO:0000313" key="12">
    <source>
        <dbReference type="Proteomes" id="UP000199009"/>
    </source>
</evidence>
<evidence type="ECO:0000256" key="10">
    <source>
        <dbReference type="SAM" id="MobiDB-lite"/>
    </source>
</evidence>
<accession>A0A1G7WZ90</accession>
<reference evidence="11 12" key="1">
    <citation type="submission" date="2016-10" db="EMBL/GenBank/DDBJ databases">
        <authorList>
            <person name="de Groot N.N."/>
        </authorList>
    </citation>
    <scope>NUCLEOTIDE SEQUENCE [LARGE SCALE GENOMIC DNA]</scope>
    <source>
        <strain evidence="11 12">DSM 23142</strain>
    </source>
</reference>
<keyword evidence="5 8" id="KW-0812">Transmembrane</keyword>
<keyword evidence="6 8" id="KW-1133">Transmembrane helix</keyword>
<dbReference type="STRING" id="370764.SAMN04489810_1250"/>